<reference evidence="2 3" key="1">
    <citation type="submission" date="2020-06" db="EMBL/GenBank/DDBJ databases">
        <title>Genome mining for natural products.</title>
        <authorList>
            <person name="Zhang B."/>
            <person name="Shi J."/>
            <person name="Ge H."/>
        </authorList>
    </citation>
    <scope>NUCLEOTIDE SEQUENCE [LARGE SCALE GENOMIC DNA]</scope>
    <source>
        <strain evidence="2 3">NA02069</strain>
    </source>
</reference>
<gene>
    <name evidence="2" type="ORF">HUT05_24890</name>
</gene>
<accession>A0A7H8TBG5</accession>
<sequence length="211" mass="23996">MASEIADLQSQLEETETTIKDLQDQLTNMKQRKEDLMLLLAEKRLHAQVDNGGIVAALRHWDQFHDRNEADLRKPMRVWLQTLDPHLIWSTRNGNDRHARSRDFMILYWARRRSTPQDVAGTAETLTVLGRELREAKASDPDLRGITVSVIHEDEPHQFTYDESASVRLRLTAAGWDLVTPKPPVVSIASSGDDCLPLLEQARIVTLAAEK</sequence>
<protein>
    <submittedName>
        <fullName evidence="2">Uncharacterized protein</fullName>
    </submittedName>
</protein>
<dbReference type="EMBL" id="CP056041">
    <property type="protein sequence ID" value="QKZ20302.1"/>
    <property type="molecule type" value="Genomic_DNA"/>
</dbReference>
<dbReference type="RefSeq" id="WP_176576362.1">
    <property type="nucleotide sequence ID" value="NZ_CBDRGH010000036.1"/>
</dbReference>
<proteinExistence type="predicted"/>
<evidence type="ECO:0000313" key="3">
    <source>
        <dbReference type="Proteomes" id="UP000509418"/>
    </source>
</evidence>
<evidence type="ECO:0000313" key="2">
    <source>
        <dbReference type="EMBL" id="QKZ20302.1"/>
    </source>
</evidence>
<name>A0A7H8TBG5_STRCX</name>
<keyword evidence="1" id="KW-0175">Coiled coil</keyword>
<feature type="coiled-coil region" evidence="1">
    <location>
        <begin position="5"/>
        <end position="39"/>
    </location>
</feature>
<dbReference type="AlphaFoldDB" id="A0A7H8TBG5"/>
<evidence type="ECO:0000256" key="1">
    <source>
        <dbReference type="SAM" id="Coils"/>
    </source>
</evidence>
<dbReference type="Proteomes" id="UP000509418">
    <property type="component" value="Chromosome"/>
</dbReference>
<organism evidence="2 3">
    <name type="scientific">Streptomyces chartreusis</name>
    <dbReference type="NCBI Taxonomy" id="1969"/>
    <lineage>
        <taxon>Bacteria</taxon>
        <taxon>Bacillati</taxon>
        <taxon>Actinomycetota</taxon>
        <taxon>Actinomycetes</taxon>
        <taxon>Kitasatosporales</taxon>
        <taxon>Streptomycetaceae</taxon>
        <taxon>Streptomyces</taxon>
    </lineage>
</organism>
<keyword evidence="3" id="KW-1185">Reference proteome</keyword>